<accession>A0A3S9UJE0</accession>
<evidence type="ECO:0000256" key="1">
    <source>
        <dbReference type="SAM" id="Coils"/>
    </source>
</evidence>
<protein>
    <submittedName>
        <fullName evidence="2">Uncharacterized protein</fullName>
    </submittedName>
</protein>
<gene>
    <name evidence="2" type="primary">83</name>
    <name evidence="2" type="ORF">SEA_STRUGGLE_83</name>
</gene>
<proteinExistence type="predicted"/>
<reference evidence="2 3" key="1">
    <citation type="submission" date="2018-12" db="EMBL/GenBank/DDBJ databases">
        <authorList>
            <person name="Curtis N."/>
            <person name="Kistler A.B."/>
            <person name="Roscher J.E."/>
            <person name="Garlena R.A."/>
            <person name="Russell D.A."/>
            <person name="Pope W.H."/>
            <person name="Jacobs-Sera D."/>
            <person name="Hatfull G.F."/>
        </authorList>
    </citation>
    <scope>NUCLEOTIDE SEQUENCE [LARGE SCALE GENOMIC DNA]</scope>
</reference>
<keyword evidence="1" id="KW-0175">Coiled coil</keyword>
<organism evidence="2 3">
    <name type="scientific">Mycobacterium phage Struggle</name>
    <dbReference type="NCBI Taxonomy" id="2499062"/>
    <lineage>
        <taxon>Viruses</taxon>
        <taxon>Duplodnaviria</taxon>
        <taxon>Heunggongvirae</taxon>
        <taxon>Uroviricota</taxon>
        <taxon>Caudoviricetes</taxon>
        <taxon>Bclasvirinae</taxon>
        <taxon>Pegunavirus</taxon>
        <taxon>Pegunavirus oline</taxon>
    </lineage>
</organism>
<evidence type="ECO:0000313" key="3">
    <source>
        <dbReference type="Proteomes" id="UP000288797"/>
    </source>
</evidence>
<feature type="coiled-coil region" evidence="1">
    <location>
        <begin position="105"/>
        <end position="132"/>
    </location>
</feature>
<name>A0A3S9UJE0_9CAUD</name>
<sequence>MCSPTSEGNLATMKFNNHTARDQNVRMLVASVLHEHINDHAVDHVEVEVLRTVDRKGERYERDFCGPTTNYSGQPRTLIRVEIELDERMFSDTDELVCAVIAAEQDALNAEIAEAEAAATRALQRVEELRKRRTVEVTKWVI</sequence>
<dbReference type="EMBL" id="MK279883">
    <property type="protein sequence ID" value="AZS10358.1"/>
    <property type="molecule type" value="Genomic_DNA"/>
</dbReference>
<dbReference type="Proteomes" id="UP000288797">
    <property type="component" value="Segment"/>
</dbReference>
<evidence type="ECO:0000313" key="2">
    <source>
        <dbReference type="EMBL" id="AZS10358.1"/>
    </source>
</evidence>